<dbReference type="InterPro" id="IPR038108">
    <property type="entry name" value="RPN13_DEUBAD_sf"/>
</dbReference>
<evidence type="ECO:0000313" key="10">
    <source>
        <dbReference type="Proteomes" id="UP000629468"/>
    </source>
</evidence>
<keyword evidence="4" id="KW-0647">Proteasome</keyword>
<dbReference type="InterPro" id="IPR006773">
    <property type="entry name" value="Rpn13/ADRM1"/>
</dbReference>
<evidence type="ECO:0000256" key="3">
    <source>
        <dbReference type="ARBA" id="ARBA00022490"/>
    </source>
</evidence>
<gene>
    <name evidence="9" type="ORF">Agabi119p4_7428</name>
</gene>
<feature type="domain" description="DEUBAD" evidence="7">
    <location>
        <begin position="209"/>
        <end position="317"/>
    </location>
</feature>
<evidence type="ECO:0000256" key="4">
    <source>
        <dbReference type="ARBA" id="ARBA00022942"/>
    </source>
</evidence>
<dbReference type="Pfam" id="PF04683">
    <property type="entry name" value="Rpn13_ADRM1_Pru"/>
    <property type="match status" value="1"/>
</dbReference>
<dbReference type="Pfam" id="PF16550">
    <property type="entry name" value="RPN13_C"/>
    <property type="match status" value="1"/>
</dbReference>
<evidence type="ECO:0000256" key="1">
    <source>
        <dbReference type="ARBA" id="ARBA00004123"/>
    </source>
</evidence>
<dbReference type="InterPro" id="IPR032368">
    <property type="entry name" value="RPN13_DEUBAD"/>
</dbReference>
<dbReference type="PANTHER" id="PTHR12225">
    <property type="entry name" value="ADHESION REGULATING MOLECULE 1 110 KDA CELL MEMBRANE GLYCOPROTEIN"/>
    <property type="match status" value="1"/>
</dbReference>
<dbReference type="GO" id="GO:0070628">
    <property type="term" value="F:proteasome binding"/>
    <property type="evidence" value="ECO:0007669"/>
    <property type="project" value="TreeGrafter"/>
</dbReference>
<name>A0A8H7EZI1_AGABI</name>
<dbReference type="GO" id="GO:0005634">
    <property type="term" value="C:nucleus"/>
    <property type="evidence" value="ECO:0007669"/>
    <property type="project" value="UniProtKB-SubCell"/>
</dbReference>
<feature type="region of interest" description="Disordered" evidence="6">
    <location>
        <begin position="120"/>
        <end position="172"/>
    </location>
</feature>
<evidence type="ECO:0008006" key="11">
    <source>
        <dbReference type="Google" id="ProtNLM"/>
    </source>
</evidence>
<comment type="caution">
    <text evidence="9">The sequence shown here is derived from an EMBL/GenBank/DDBJ whole genome shotgun (WGS) entry which is preliminary data.</text>
</comment>
<dbReference type="PROSITE" id="PS51917">
    <property type="entry name" value="PRU"/>
    <property type="match status" value="1"/>
</dbReference>
<reference evidence="9 10" key="1">
    <citation type="journal article" name="Sci. Rep.">
        <title>Telomere-to-telomere assembled and centromere annotated genomes of the two main subspecies of the button mushroom Agaricus bisporus reveal especially polymorphic chromosome ends.</title>
        <authorList>
            <person name="Sonnenberg A.S.M."/>
            <person name="Sedaghat-Telgerd N."/>
            <person name="Lavrijssen B."/>
            <person name="Ohm R.A."/>
            <person name="Hendrickx P.M."/>
            <person name="Scholtmeijer K."/>
            <person name="Baars J.J.P."/>
            <person name="van Peer A."/>
        </authorList>
    </citation>
    <scope>NUCLEOTIDE SEQUENCE [LARGE SCALE GENOMIC DNA]</scope>
    <source>
        <strain evidence="9 10">H119_p4</strain>
    </source>
</reference>
<dbReference type="Gene3D" id="2.30.29.70">
    <property type="entry name" value="Proteasomal ubiquitin receptor Rpn13/ADRM1"/>
    <property type="match status" value="1"/>
</dbReference>
<dbReference type="GO" id="GO:0008541">
    <property type="term" value="C:proteasome regulatory particle, lid subcomplex"/>
    <property type="evidence" value="ECO:0007669"/>
    <property type="project" value="TreeGrafter"/>
</dbReference>
<dbReference type="AlphaFoldDB" id="A0A8H7EZI1"/>
<dbReference type="InterPro" id="IPR044867">
    <property type="entry name" value="DEUBAD_dom"/>
</dbReference>
<dbReference type="GO" id="GO:0005737">
    <property type="term" value="C:cytoplasm"/>
    <property type="evidence" value="ECO:0007669"/>
    <property type="project" value="UniProtKB-SubCell"/>
</dbReference>
<dbReference type="InterPro" id="IPR038633">
    <property type="entry name" value="Rpn13/ADRM1_Pru_sf"/>
</dbReference>
<evidence type="ECO:0000256" key="2">
    <source>
        <dbReference type="ARBA" id="ARBA00004496"/>
    </source>
</evidence>
<proteinExistence type="predicted"/>
<comment type="subcellular location">
    <subcellularLocation>
        <location evidence="2">Cytoplasm</location>
    </subcellularLocation>
    <subcellularLocation>
        <location evidence="1">Nucleus</location>
    </subcellularLocation>
</comment>
<organism evidence="9 10">
    <name type="scientific">Agaricus bisporus var. burnettii</name>
    <dbReference type="NCBI Taxonomy" id="192524"/>
    <lineage>
        <taxon>Eukaryota</taxon>
        <taxon>Fungi</taxon>
        <taxon>Dikarya</taxon>
        <taxon>Basidiomycota</taxon>
        <taxon>Agaricomycotina</taxon>
        <taxon>Agaricomycetes</taxon>
        <taxon>Agaricomycetidae</taxon>
        <taxon>Agaricales</taxon>
        <taxon>Agaricineae</taxon>
        <taxon>Agaricaceae</taxon>
        <taxon>Agaricus</taxon>
    </lineage>
</organism>
<dbReference type="GO" id="GO:0061133">
    <property type="term" value="F:endopeptidase activator activity"/>
    <property type="evidence" value="ECO:0007669"/>
    <property type="project" value="TreeGrafter"/>
</dbReference>
<evidence type="ECO:0000259" key="7">
    <source>
        <dbReference type="PROSITE" id="PS51916"/>
    </source>
</evidence>
<dbReference type="FunFam" id="2.30.29.70:FF:000001">
    <property type="entry name" value="Proteasomal ubiquitin receptor ADRM1"/>
    <property type="match status" value="1"/>
</dbReference>
<dbReference type="InterPro" id="IPR044868">
    <property type="entry name" value="Rpn13/ADRM1_Pru"/>
</dbReference>
<protein>
    <recommendedName>
        <fullName evidence="11">Pru domain-containing protein</fullName>
    </recommendedName>
</protein>
<feature type="domain" description="Pru" evidence="8">
    <location>
        <begin position="2"/>
        <end position="116"/>
    </location>
</feature>
<feature type="region of interest" description="Disordered" evidence="6">
    <location>
        <begin position="311"/>
        <end position="331"/>
    </location>
</feature>
<dbReference type="PANTHER" id="PTHR12225:SF0">
    <property type="entry name" value="PROTEASOMAL UBIQUITIN RECEPTOR ADRM1"/>
    <property type="match status" value="1"/>
</dbReference>
<dbReference type="EMBL" id="JABXXO010000010">
    <property type="protein sequence ID" value="KAF7768185.1"/>
    <property type="molecule type" value="Genomic_DNA"/>
</dbReference>
<feature type="compositionally biased region" description="Polar residues" evidence="6">
    <location>
        <begin position="318"/>
        <end position="331"/>
    </location>
</feature>
<sequence>MSEPDILLAFKAGRAFRRETSNSVDPSSTKGAILLVNGEDGLLHFQWKNRETGQLEEDLILFPSDASFVKVEQASGRVYVLKFSSSNQRHFFWLQEASSARDEEFVNNLNGLLEDPEYQVQWSSTSSTTTQSQAPASTSASSSTTTTVPTSATSARTTSESTTTTSRPPDSIVDQVARNANDFHVTPEQLAALSNALGSLQGQSSSSGMANALPELALTDILSPTNIAPLFSSHPELLPALYHHLPPDLPTPPSPETLQRVISSPQFRGAVSSFDQGLQTGLLGGFVRSFGLPEEAGIGILPFLRAIQEQADKDRRSGSATNEGGDNMQTD</sequence>
<keyword evidence="5" id="KW-0539">Nucleus</keyword>
<evidence type="ECO:0000256" key="5">
    <source>
        <dbReference type="ARBA" id="ARBA00023242"/>
    </source>
</evidence>
<dbReference type="Proteomes" id="UP000629468">
    <property type="component" value="Unassembled WGS sequence"/>
</dbReference>
<dbReference type="Gene3D" id="1.10.2020.20">
    <property type="match status" value="1"/>
</dbReference>
<keyword evidence="3" id="KW-0963">Cytoplasm</keyword>
<evidence type="ECO:0000259" key="8">
    <source>
        <dbReference type="PROSITE" id="PS51917"/>
    </source>
</evidence>
<evidence type="ECO:0000313" key="9">
    <source>
        <dbReference type="EMBL" id="KAF7768185.1"/>
    </source>
</evidence>
<dbReference type="CDD" id="cd13314">
    <property type="entry name" value="PH_Rpn13"/>
    <property type="match status" value="1"/>
</dbReference>
<accession>A0A8H7EZI1</accession>
<feature type="compositionally biased region" description="Low complexity" evidence="6">
    <location>
        <begin position="123"/>
        <end position="166"/>
    </location>
</feature>
<evidence type="ECO:0000256" key="6">
    <source>
        <dbReference type="SAM" id="MobiDB-lite"/>
    </source>
</evidence>
<dbReference type="PROSITE" id="PS51916">
    <property type="entry name" value="DEUBAD"/>
    <property type="match status" value="1"/>
</dbReference>